<dbReference type="Gene3D" id="1.10.510.10">
    <property type="entry name" value="Transferase(Phosphotransferase) domain 1"/>
    <property type="match status" value="1"/>
</dbReference>
<evidence type="ECO:0000256" key="6">
    <source>
        <dbReference type="ARBA" id="ARBA00022840"/>
    </source>
</evidence>
<accession>A0A7Z1AUU6</accession>
<dbReference type="InterPro" id="IPR008271">
    <property type="entry name" value="Ser/Thr_kinase_AS"/>
</dbReference>
<organism evidence="10 11">
    <name type="scientific">Actinophytocola xinjiangensis</name>
    <dbReference type="NCBI Taxonomy" id="485602"/>
    <lineage>
        <taxon>Bacteria</taxon>
        <taxon>Bacillati</taxon>
        <taxon>Actinomycetota</taxon>
        <taxon>Actinomycetes</taxon>
        <taxon>Pseudonocardiales</taxon>
        <taxon>Pseudonocardiaceae</taxon>
    </lineage>
</organism>
<dbReference type="RefSeq" id="WP_075138314.1">
    <property type="nucleotide sequence ID" value="NZ_MSIF01000041.1"/>
</dbReference>
<dbReference type="PROSITE" id="PS00108">
    <property type="entry name" value="PROTEIN_KINASE_ST"/>
    <property type="match status" value="1"/>
</dbReference>
<dbReference type="PROSITE" id="PS00107">
    <property type="entry name" value="PROTEIN_KINASE_ATP"/>
    <property type="match status" value="1"/>
</dbReference>
<dbReference type="GO" id="GO:0004674">
    <property type="term" value="F:protein serine/threonine kinase activity"/>
    <property type="evidence" value="ECO:0007669"/>
    <property type="project" value="UniProtKB-KW"/>
</dbReference>
<sequence>MVAVSVERADRLVAGRYRLRRKLGQGSMGIVWEAYDEFLRRRVAVKEVLRPPGLPDQEADELRERTLREARAIAALSHPNVITLHDVAREGGEPFVVTEYVRAHSLAELLRALGPLETSKVAAIGDAIAAGLGAAHQVGITHRDVKPGNVLVCDDGQVKLTDFGIARNVSEKTITRTGVMLGSPCYIAPEVAAGDAVTPAADLWGLGTTLFAAVEGEPPYNTGGGVLEIINEVVHGEIPRPTHADGPLVEIIAALMVKEPGERITLAELRNRLHPLLPPPSTPLLSAQDLHRLDGSTGDEAPTKVTPPLVAPPTPPVPEPAAPALAPAPGPLPFSPQAVTPRRHRGPAASVALTLVAVLLFAGAASGGFALARVAGGEPLLPPSRTSAPPTTPQPEPPPDELVEHRGDAATVVGAQGGSYLVKIPVDWIRFVEERRVGDLASTRVYFVSPDGTRTFTVERFADFYASDTIKDYLSDLGDLPNVVPNSIATAEVKNLVPNATEQALQLVYRTTDHASVLAPGDPRARNQNRVTFANAYPVANDLWVVGVTVPVDQEDTGRRELFDRLIATFKVTG</sequence>
<evidence type="ECO:0000256" key="3">
    <source>
        <dbReference type="ARBA" id="ARBA00022679"/>
    </source>
</evidence>
<evidence type="ECO:0000256" key="7">
    <source>
        <dbReference type="PROSITE-ProRule" id="PRU10141"/>
    </source>
</evidence>
<evidence type="ECO:0000259" key="9">
    <source>
        <dbReference type="PROSITE" id="PS50011"/>
    </source>
</evidence>
<keyword evidence="4 7" id="KW-0547">Nucleotide-binding</keyword>
<dbReference type="OrthoDB" id="9762169at2"/>
<dbReference type="CDD" id="cd14014">
    <property type="entry name" value="STKc_PknB_like"/>
    <property type="match status" value="1"/>
</dbReference>
<dbReference type="Pfam" id="PF00069">
    <property type="entry name" value="Pkinase"/>
    <property type="match status" value="1"/>
</dbReference>
<keyword evidence="3" id="KW-0808">Transferase</keyword>
<dbReference type="InterPro" id="IPR017441">
    <property type="entry name" value="Protein_kinase_ATP_BS"/>
</dbReference>
<feature type="compositionally biased region" description="Pro residues" evidence="8">
    <location>
        <begin position="309"/>
        <end position="334"/>
    </location>
</feature>
<dbReference type="AlphaFoldDB" id="A0A7Z1AUU6"/>
<name>A0A7Z1AUU6_9PSEU</name>
<evidence type="ECO:0000256" key="5">
    <source>
        <dbReference type="ARBA" id="ARBA00022777"/>
    </source>
</evidence>
<dbReference type="PROSITE" id="PS50011">
    <property type="entry name" value="PROTEIN_KINASE_DOM"/>
    <property type="match status" value="1"/>
</dbReference>
<dbReference type="PANTHER" id="PTHR43289:SF6">
    <property type="entry name" value="SERINE_THREONINE-PROTEIN KINASE NEKL-3"/>
    <property type="match status" value="1"/>
</dbReference>
<feature type="binding site" evidence="7">
    <location>
        <position position="46"/>
    </location>
    <ligand>
        <name>ATP</name>
        <dbReference type="ChEBI" id="CHEBI:30616"/>
    </ligand>
</feature>
<dbReference type="EMBL" id="MSIF01000041">
    <property type="protein sequence ID" value="OLF04587.1"/>
    <property type="molecule type" value="Genomic_DNA"/>
</dbReference>
<keyword evidence="2" id="KW-0723">Serine/threonine-protein kinase</keyword>
<dbReference type="InterPro" id="IPR011009">
    <property type="entry name" value="Kinase-like_dom_sf"/>
</dbReference>
<comment type="caution">
    <text evidence="10">The sequence shown here is derived from an EMBL/GenBank/DDBJ whole genome shotgun (WGS) entry which is preliminary data.</text>
</comment>
<keyword evidence="6 7" id="KW-0067">ATP-binding</keyword>
<evidence type="ECO:0000313" key="10">
    <source>
        <dbReference type="EMBL" id="OLF04587.1"/>
    </source>
</evidence>
<dbReference type="Gene3D" id="3.30.200.20">
    <property type="entry name" value="Phosphorylase Kinase, domain 1"/>
    <property type="match status" value="1"/>
</dbReference>
<dbReference type="GO" id="GO:0005524">
    <property type="term" value="F:ATP binding"/>
    <property type="evidence" value="ECO:0007669"/>
    <property type="project" value="UniProtKB-UniRule"/>
</dbReference>
<reference evidence="10 11" key="1">
    <citation type="submission" date="2016-12" db="EMBL/GenBank/DDBJ databases">
        <title>The draft genome sequence of Actinophytocola xinjiangensis.</title>
        <authorList>
            <person name="Wang W."/>
            <person name="Yuan L."/>
        </authorList>
    </citation>
    <scope>NUCLEOTIDE SEQUENCE [LARGE SCALE GENOMIC DNA]</scope>
    <source>
        <strain evidence="10 11">CGMCC 4.4663</strain>
    </source>
</reference>
<evidence type="ECO:0000256" key="2">
    <source>
        <dbReference type="ARBA" id="ARBA00022527"/>
    </source>
</evidence>
<keyword evidence="5" id="KW-0418">Kinase</keyword>
<evidence type="ECO:0000313" key="11">
    <source>
        <dbReference type="Proteomes" id="UP000185696"/>
    </source>
</evidence>
<evidence type="ECO:0000256" key="1">
    <source>
        <dbReference type="ARBA" id="ARBA00012513"/>
    </source>
</evidence>
<proteinExistence type="predicted"/>
<feature type="region of interest" description="Disordered" evidence="8">
    <location>
        <begin position="292"/>
        <end position="342"/>
    </location>
</feature>
<dbReference type="InterPro" id="IPR000719">
    <property type="entry name" value="Prot_kinase_dom"/>
</dbReference>
<protein>
    <recommendedName>
        <fullName evidence="1">non-specific serine/threonine protein kinase</fullName>
        <ecNumber evidence="1">2.7.11.1</ecNumber>
    </recommendedName>
</protein>
<evidence type="ECO:0000256" key="8">
    <source>
        <dbReference type="SAM" id="MobiDB-lite"/>
    </source>
</evidence>
<feature type="region of interest" description="Disordered" evidence="8">
    <location>
        <begin position="380"/>
        <end position="401"/>
    </location>
</feature>
<feature type="domain" description="Protein kinase" evidence="9">
    <location>
        <begin position="17"/>
        <end position="277"/>
    </location>
</feature>
<keyword evidence="11" id="KW-1185">Reference proteome</keyword>
<dbReference type="EC" id="2.7.11.1" evidence="1"/>
<dbReference type="Proteomes" id="UP000185696">
    <property type="component" value="Unassembled WGS sequence"/>
</dbReference>
<gene>
    <name evidence="10" type="ORF">BLA60_39985</name>
</gene>
<evidence type="ECO:0000256" key="4">
    <source>
        <dbReference type="ARBA" id="ARBA00022741"/>
    </source>
</evidence>
<dbReference type="SUPFAM" id="SSF56112">
    <property type="entry name" value="Protein kinase-like (PK-like)"/>
    <property type="match status" value="1"/>
</dbReference>
<dbReference type="SMART" id="SM00220">
    <property type="entry name" value="S_TKc"/>
    <property type="match status" value="1"/>
</dbReference>
<dbReference type="PANTHER" id="PTHR43289">
    <property type="entry name" value="MITOGEN-ACTIVATED PROTEIN KINASE KINASE KINASE 20-RELATED"/>
    <property type="match status" value="1"/>
</dbReference>